<sequence length="821" mass="88449">MVLLKNDGTLPLKGTGKLALYGSGARNTIKGGTGSGDVNVRHFVTVEEGLKNAGFELTTKSWLDAYDQVRNEAKKAFYGGIRKEAEAAGVTGERIMFFAMGKACPEPEYEIALAGEGDTAVYVLARNSGEGADRTPTAGDINLTETEIRDILALNEKYEKFVLVLNVGGMIDLKPVEAVKTVLILGQLGSATGDALADVLLGKAYPSGKLTMTWAPIKDYASTEGFGDPNDTYYKEGIYVGYRYFDTIGYVPTYPFGYGIGYTTFSVEPKEMTADADKVSVSATVTNTGALPGKEVVQVYYSAPAGKLDKPYQELAGYAKTKELAPGESQEVTVTFDTKSMASYCTKCASYVMEAGTYYVRVGNSSRNTHIAGAVALDESKAIEKVKNICGESGFEDLKPEGNPITYDGEAEEKAKAKVIQIKAADLTVKEISYQEMPTEIPAGPTVKWEEVVSGDRSVDEFVAGLTDEQLAYLCIGAYKESDDFMEVIGNASKGVAGAAGETTRKLEDLGTPALVMADGPAGLRLAQAYRVVDGAAKALSSSLDADFMSFVLTPEELQAMAAKAPQPGEEEKAAPVYYQYCVAIPIGTGIAQSWNDELAKKCGDLVGEEMEMFGTHLWLAPAMNIYRSPLCGRNFEYYSEDPCLSGCIAADITDGVQVHEGCATTIKHYACNNQETNRYFSNSNVGERALREIYLKGFEICIKKSQPHFIMTSYNLINGEHACSTKDIQTFTLRDEWGFKGVVMTDWLVTGGMGAKGDKWPCASCAGNVKAGNDITMPGIPSDKADIMKALTDASHPYALSRAELQLSAKRVLGMIKKLA</sequence>
<gene>
    <name evidence="4" type="ORF">D5281_05265</name>
</gene>
<keyword evidence="5" id="KW-1185">Reference proteome</keyword>
<dbReference type="PRINTS" id="PR00133">
    <property type="entry name" value="GLHYDRLASE3"/>
</dbReference>
<dbReference type="InterPro" id="IPR001764">
    <property type="entry name" value="Glyco_hydro_3_N"/>
</dbReference>
<keyword evidence="2" id="KW-0378">Hydrolase</keyword>
<comment type="similarity">
    <text evidence="1">Belongs to the glycosyl hydrolase 3 family.</text>
</comment>
<comment type="caution">
    <text evidence="4">The sequence shown here is derived from an EMBL/GenBank/DDBJ whole genome shotgun (WGS) entry which is preliminary data.</text>
</comment>
<dbReference type="SUPFAM" id="SSF52279">
    <property type="entry name" value="Beta-D-glucan exohydrolase, C-terminal domain"/>
    <property type="match status" value="1"/>
</dbReference>
<evidence type="ECO:0000256" key="1">
    <source>
        <dbReference type="ARBA" id="ARBA00005336"/>
    </source>
</evidence>
<dbReference type="AlphaFoldDB" id="A0A9X5BDU2"/>
<reference evidence="4" key="1">
    <citation type="submission" date="2018-09" db="EMBL/GenBank/DDBJ databases">
        <title>Murine metabolic-syndrome-specific gut microbial biobank.</title>
        <authorList>
            <person name="Liu C."/>
        </authorList>
    </citation>
    <scope>NUCLEOTIDE SEQUENCE</scope>
    <source>
        <strain evidence="4">D42-62</strain>
    </source>
</reference>
<dbReference type="Gene3D" id="2.60.40.10">
    <property type="entry name" value="Immunoglobulins"/>
    <property type="match status" value="1"/>
</dbReference>
<dbReference type="SMART" id="SM01217">
    <property type="entry name" value="Fn3_like"/>
    <property type="match status" value="1"/>
</dbReference>
<organism evidence="4 5">
    <name type="scientific">Parablautia muri</name>
    <dbReference type="NCBI Taxonomy" id="2320879"/>
    <lineage>
        <taxon>Bacteria</taxon>
        <taxon>Bacillati</taxon>
        <taxon>Bacillota</taxon>
        <taxon>Clostridia</taxon>
        <taxon>Lachnospirales</taxon>
        <taxon>Lachnospiraceae</taxon>
        <taxon>Parablautia</taxon>
    </lineage>
</organism>
<dbReference type="GO" id="GO:0005975">
    <property type="term" value="P:carbohydrate metabolic process"/>
    <property type="evidence" value="ECO:0007669"/>
    <property type="project" value="InterPro"/>
</dbReference>
<protein>
    <submittedName>
        <fullName evidence="4">Beta-glucosidase</fullName>
    </submittedName>
</protein>
<dbReference type="PANTHER" id="PTHR42715:SF10">
    <property type="entry name" value="BETA-GLUCOSIDASE"/>
    <property type="match status" value="1"/>
</dbReference>
<dbReference type="Pfam" id="PF00933">
    <property type="entry name" value="Glyco_hydro_3"/>
    <property type="match status" value="1"/>
</dbReference>
<proteinExistence type="inferred from homology"/>
<dbReference type="InterPro" id="IPR013783">
    <property type="entry name" value="Ig-like_fold"/>
</dbReference>
<dbReference type="Pfam" id="PF14310">
    <property type="entry name" value="Fn3-like"/>
    <property type="match status" value="1"/>
</dbReference>
<dbReference type="Gene3D" id="3.20.20.300">
    <property type="entry name" value="Glycoside hydrolase, family 3, N-terminal domain"/>
    <property type="match status" value="1"/>
</dbReference>
<dbReference type="GO" id="GO:0004553">
    <property type="term" value="F:hydrolase activity, hydrolyzing O-glycosyl compounds"/>
    <property type="evidence" value="ECO:0007669"/>
    <property type="project" value="InterPro"/>
</dbReference>
<evidence type="ECO:0000259" key="3">
    <source>
        <dbReference type="SMART" id="SM01217"/>
    </source>
</evidence>
<dbReference type="SUPFAM" id="SSF51445">
    <property type="entry name" value="(Trans)glycosidases"/>
    <property type="match status" value="1"/>
</dbReference>
<dbReference type="OrthoDB" id="98455at2"/>
<dbReference type="InterPro" id="IPR036881">
    <property type="entry name" value="Glyco_hydro_3_C_sf"/>
</dbReference>
<dbReference type="Gene3D" id="3.40.50.1700">
    <property type="entry name" value="Glycoside hydrolase family 3 C-terminal domain"/>
    <property type="match status" value="1"/>
</dbReference>
<dbReference type="PANTHER" id="PTHR42715">
    <property type="entry name" value="BETA-GLUCOSIDASE"/>
    <property type="match status" value="1"/>
</dbReference>
<dbReference type="InterPro" id="IPR036962">
    <property type="entry name" value="Glyco_hydro_3_N_sf"/>
</dbReference>
<dbReference type="EMBL" id="QZDT01000005">
    <property type="protein sequence ID" value="NBJ92010.1"/>
    <property type="molecule type" value="Genomic_DNA"/>
</dbReference>
<dbReference type="InterPro" id="IPR050288">
    <property type="entry name" value="Cellulose_deg_GH3"/>
</dbReference>
<dbReference type="Pfam" id="PF01915">
    <property type="entry name" value="Glyco_hydro_3_C"/>
    <property type="match status" value="1"/>
</dbReference>
<dbReference type="InterPro" id="IPR026891">
    <property type="entry name" value="Fn3-like"/>
</dbReference>
<dbReference type="InterPro" id="IPR017853">
    <property type="entry name" value="GH"/>
</dbReference>
<evidence type="ECO:0000256" key="2">
    <source>
        <dbReference type="ARBA" id="ARBA00022801"/>
    </source>
</evidence>
<accession>A0A9X5BDU2</accession>
<evidence type="ECO:0000313" key="5">
    <source>
        <dbReference type="Proteomes" id="UP001154420"/>
    </source>
</evidence>
<dbReference type="Proteomes" id="UP001154420">
    <property type="component" value="Unassembled WGS sequence"/>
</dbReference>
<feature type="domain" description="Fibronectin type III-like" evidence="3">
    <location>
        <begin position="295"/>
        <end position="366"/>
    </location>
</feature>
<dbReference type="InterPro" id="IPR002772">
    <property type="entry name" value="Glyco_hydro_3_C"/>
</dbReference>
<evidence type="ECO:0000313" key="4">
    <source>
        <dbReference type="EMBL" id="NBJ92010.1"/>
    </source>
</evidence>
<name>A0A9X5BDU2_9FIRM</name>